<protein>
    <submittedName>
        <fullName evidence="2">Uncharacterized protein</fullName>
    </submittedName>
</protein>
<feature type="transmembrane region" description="Helical" evidence="1">
    <location>
        <begin position="56"/>
        <end position="76"/>
    </location>
</feature>
<accession>A0A1F6DFF5</accession>
<evidence type="ECO:0000313" key="3">
    <source>
        <dbReference type="Proteomes" id="UP000178042"/>
    </source>
</evidence>
<gene>
    <name evidence="2" type="ORF">A3C86_03160</name>
</gene>
<name>A0A1F6DFF5_9BACT</name>
<dbReference type="EMBL" id="MFLD01000021">
    <property type="protein sequence ID" value="OGG60050.1"/>
    <property type="molecule type" value="Genomic_DNA"/>
</dbReference>
<sequence length="109" mass="12260">MDTAAEELVDRFTNLIINPTVWLVFTAGLFLFLWGLVTFIFNLGEGGENTEGKQHMLWGLIGMFVMVGVLGIIALLNNTFNLGVTPDARRYEPDMSRLKDINSAYKFVE</sequence>
<keyword evidence="1" id="KW-1133">Transmembrane helix</keyword>
<feature type="transmembrane region" description="Helical" evidence="1">
    <location>
        <begin position="20"/>
        <end position="44"/>
    </location>
</feature>
<organism evidence="2 3">
    <name type="scientific">Candidatus Kaiserbacteria bacterium RIFCSPHIGHO2_02_FULL_49_16</name>
    <dbReference type="NCBI Taxonomy" id="1798490"/>
    <lineage>
        <taxon>Bacteria</taxon>
        <taxon>Candidatus Kaiseribacteriota</taxon>
    </lineage>
</organism>
<evidence type="ECO:0000256" key="1">
    <source>
        <dbReference type="SAM" id="Phobius"/>
    </source>
</evidence>
<keyword evidence="1" id="KW-0812">Transmembrane</keyword>
<keyword evidence="1" id="KW-0472">Membrane</keyword>
<dbReference type="AlphaFoldDB" id="A0A1F6DFF5"/>
<evidence type="ECO:0000313" key="2">
    <source>
        <dbReference type="EMBL" id="OGG60050.1"/>
    </source>
</evidence>
<proteinExistence type="predicted"/>
<reference evidence="2 3" key="1">
    <citation type="journal article" date="2016" name="Nat. Commun.">
        <title>Thousands of microbial genomes shed light on interconnected biogeochemical processes in an aquifer system.</title>
        <authorList>
            <person name="Anantharaman K."/>
            <person name="Brown C.T."/>
            <person name="Hug L.A."/>
            <person name="Sharon I."/>
            <person name="Castelle C.J."/>
            <person name="Probst A.J."/>
            <person name="Thomas B.C."/>
            <person name="Singh A."/>
            <person name="Wilkins M.J."/>
            <person name="Karaoz U."/>
            <person name="Brodie E.L."/>
            <person name="Williams K.H."/>
            <person name="Hubbard S.S."/>
            <person name="Banfield J.F."/>
        </authorList>
    </citation>
    <scope>NUCLEOTIDE SEQUENCE [LARGE SCALE GENOMIC DNA]</scope>
</reference>
<dbReference type="Proteomes" id="UP000178042">
    <property type="component" value="Unassembled WGS sequence"/>
</dbReference>
<comment type="caution">
    <text evidence="2">The sequence shown here is derived from an EMBL/GenBank/DDBJ whole genome shotgun (WGS) entry which is preliminary data.</text>
</comment>